<dbReference type="SUPFAM" id="SSF48008">
    <property type="entry name" value="GntR ligand-binding domain-like"/>
    <property type="match status" value="1"/>
</dbReference>
<dbReference type="PATRIC" id="fig|1473.5.peg.2952"/>
<reference evidence="6" key="1">
    <citation type="submission" date="2015-07" db="EMBL/GenBank/DDBJ databases">
        <title>Fjat-10053 dsm26.</title>
        <authorList>
            <person name="Liu B."/>
            <person name="Wang J."/>
            <person name="Zhu Y."/>
            <person name="Liu G."/>
            <person name="Chen Q."/>
            <person name="Chen Z."/>
            <person name="Lan J."/>
            <person name="Che J."/>
            <person name="Ge C."/>
            <person name="Shi H."/>
            <person name="Pan Z."/>
            <person name="Liu X."/>
        </authorList>
    </citation>
    <scope>NUCLEOTIDE SEQUENCE [LARGE SCALE GENOMIC DNA]</scope>
    <source>
        <strain evidence="6">DSM 26</strain>
    </source>
</reference>
<dbReference type="Pfam" id="PF00392">
    <property type="entry name" value="GntR"/>
    <property type="match status" value="1"/>
</dbReference>
<dbReference type="GO" id="GO:0003677">
    <property type="term" value="F:DNA binding"/>
    <property type="evidence" value="ECO:0007669"/>
    <property type="project" value="UniProtKB-KW"/>
</dbReference>
<evidence type="ECO:0000256" key="2">
    <source>
        <dbReference type="ARBA" id="ARBA00023125"/>
    </source>
</evidence>
<dbReference type="AlphaFoldDB" id="A0A0L0QQY7"/>
<dbReference type="Pfam" id="PF07729">
    <property type="entry name" value="FCD"/>
    <property type="match status" value="1"/>
</dbReference>
<dbReference type="SUPFAM" id="SSF46785">
    <property type="entry name" value="Winged helix' DNA-binding domain"/>
    <property type="match status" value="1"/>
</dbReference>
<dbReference type="EMBL" id="LGTO01000007">
    <property type="protein sequence ID" value="KNE21015.1"/>
    <property type="molecule type" value="Genomic_DNA"/>
</dbReference>
<dbReference type="InterPro" id="IPR036388">
    <property type="entry name" value="WH-like_DNA-bd_sf"/>
</dbReference>
<dbReference type="PANTHER" id="PTHR43537:SF54">
    <property type="entry name" value="TRANSCRIPTIONAL REGULATOR, GNTR FAMILY"/>
    <property type="match status" value="1"/>
</dbReference>
<feature type="domain" description="HTH gntR-type" evidence="4">
    <location>
        <begin position="5"/>
        <end position="73"/>
    </location>
</feature>
<dbReference type="InterPro" id="IPR011711">
    <property type="entry name" value="GntR_C"/>
</dbReference>
<dbReference type="GO" id="GO:0003700">
    <property type="term" value="F:DNA-binding transcription factor activity"/>
    <property type="evidence" value="ECO:0007669"/>
    <property type="project" value="InterPro"/>
</dbReference>
<dbReference type="PRINTS" id="PR00035">
    <property type="entry name" value="HTHGNTR"/>
</dbReference>
<sequence length="203" mass="23814">MSHKQKVYQGILQKIRHYMDTQHLQPGDKLPSERELAHTLGAGRSSIREALRAMEFLGLIETRRGEGTFLSTYQSFQTVELLASFILQESKTRIDLAETIRILEKEAAKLVFSKFTEQDINYLQAILRKQDQTLEETHAVFFRYIFEKSNNRLLAKVWRLMYEFLATAEGISNQRNFYEELIQLYATKHYDGIELLFVELAKK</sequence>
<organism evidence="5 6">
    <name type="scientific">Virgibacillus pantothenticus</name>
    <dbReference type="NCBI Taxonomy" id="1473"/>
    <lineage>
        <taxon>Bacteria</taxon>
        <taxon>Bacillati</taxon>
        <taxon>Bacillota</taxon>
        <taxon>Bacilli</taxon>
        <taxon>Bacillales</taxon>
        <taxon>Bacillaceae</taxon>
        <taxon>Virgibacillus</taxon>
    </lineage>
</organism>
<dbReference type="Proteomes" id="UP000036780">
    <property type="component" value="Unassembled WGS sequence"/>
</dbReference>
<evidence type="ECO:0000313" key="6">
    <source>
        <dbReference type="Proteomes" id="UP000036780"/>
    </source>
</evidence>
<dbReference type="PROSITE" id="PS50949">
    <property type="entry name" value="HTH_GNTR"/>
    <property type="match status" value="1"/>
</dbReference>
<accession>A0A0L0QQY7</accession>
<dbReference type="InterPro" id="IPR000524">
    <property type="entry name" value="Tscrpt_reg_HTH_GntR"/>
</dbReference>
<evidence type="ECO:0000313" key="5">
    <source>
        <dbReference type="EMBL" id="KNE21015.1"/>
    </source>
</evidence>
<name>A0A0L0QQY7_VIRPA</name>
<keyword evidence="2" id="KW-0238">DNA-binding</keyword>
<dbReference type="SMART" id="SM00345">
    <property type="entry name" value="HTH_GNTR"/>
    <property type="match status" value="1"/>
</dbReference>
<dbReference type="PANTHER" id="PTHR43537">
    <property type="entry name" value="TRANSCRIPTIONAL REGULATOR, GNTR FAMILY"/>
    <property type="match status" value="1"/>
</dbReference>
<dbReference type="InterPro" id="IPR036390">
    <property type="entry name" value="WH_DNA-bd_sf"/>
</dbReference>
<dbReference type="InterPro" id="IPR008920">
    <property type="entry name" value="TF_FadR/GntR_C"/>
</dbReference>
<evidence type="ECO:0000256" key="1">
    <source>
        <dbReference type="ARBA" id="ARBA00023015"/>
    </source>
</evidence>
<keyword evidence="6" id="KW-1185">Reference proteome</keyword>
<gene>
    <name evidence="5" type="ORF">AFK71_20875</name>
</gene>
<dbReference type="CDD" id="cd07377">
    <property type="entry name" value="WHTH_GntR"/>
    <property type="match status" value="1"/>
</dbReference>
<evidence type="ECO:0000259" key="4">
    <source>
        <dbReference type="PROSITE" id="PS50949"/>
    </source>
</evidence>
<evidence type="ECO:0000256" key="3">
    <source>
        <dbReference type="ARBA" id="ARBA00023163"/>
    </source>
</evidence>
<proteinExistence type="predicted"/>
<comment type="caution">
    <text evidence="5">The sequence shown here is derived from an EMBL/GenBank/DDBJ whole genome shotgun (WGS) entry which is preliminary data.</text>
</comment>
<keyword evidence="3" id="KW-0804">Transcription</keyword>
<protein>
    <submittedName>
        <fullName evidence="5">Transcriptional regulator</fullName>
    </submittedName>
</protein>
<dbReference type="Gene3D" id="1.10.10.10">
    <property type="entry name" value="Winged helix-like DNA-binding domain superfamily/Winged helix DNA-binding domain"/>
    <property type="match status" value="1"/>
</dbReference>
<keyword evidence="1" id="KW-0805">Transcription regulation</keyword>
<dbReference type="Gene3D" id="1.20.120.530">
    <property type="entry name" value="GntR ligand-binding domain-like"/>
    <property type="match status" value="1"/>
</dbReference>